<feature type="compositionally biased region" description="Basic and acidic residues" evidence="1">
    <location>
        <begin position="214"/>
        <end position="226"/>
    </location>
</feature>
<comment type="caution">
    <text evidence="3">The sequence shown here is derived from an EMBL/GenBank/DDBJ whole genome shotgun (WGS) entry which is preliminary data.</text>
</comment>
<protein>
    <submittedName>
        <fullName evidence="3">Uncharacterized protein</fullName>
    </submittedName>
</protein>
<keyword evidence="2" id="KW-0732">Signal</keyword>
<accession>A0ABR1Y3X7</accession>
<evidence type="ECO:0000256" key="2">
    <source>
        <dbReference type="SAM" id="SignalP"/>
    </source>
</evidence>
<reference evidence="3 4" key="1">
    <citation type="journal article" date="2022" name="G3 (Bethesda)">
        <title>Enemy or ally: a genomic approach to elucidate the lifestyle of Phyllosticta citrichinaensis.</title>
        <authorList>
            <person name="Buijs V.A."/>
            <person name="Groenewald J.Z."/>
            <person name="Haridas S."/>
            <person name="LaButti K.M."/>
            <person name="Lipzen A."/>
            <person name="Martin F.M."/>
            <person name="Barry K."/>
            <person name="Grigoriev I.V."/>
            <person name="Crous P.W."/>
            <person name="Seidl M.F."/>
        </authorList>
    </citation>
    <scope>NUCLEOTIDE SEQUENCE [LARGE SCALE GENOMIC DNA]</scope>
    <source>
        <strain evidence="3 4">CBS 129764</strain>
    </source>
</reference>
<organism evidence="3 4">
    <name type="scientific">Phyllosticta citrichinensis</name>
    <dbReference type="NCBI Taxonomy" id="1130410"/>
    <lineage>
        <taxon>Eukaryota</taxon>
        <taxon>Fungi</taxon>
        <taxon>Dikarya</taxon>
        <taxon>Ascomycota</taxon>
        <taxon>Pezizomycotina</taxon>
        <taxon>Dothideomycetes</taxon>
        <taxon>Dothideomycetes incertae sedis</taxon>
        <taxon>Botryosphaeriales</taxon>
        <taxon>Phyllostictaceae</taxon>
        <taxon>Phyllosticta</taxon>
    </lineage>
</organism>
<proteinExistence type="predicted"/>
<feature type="region of interest" description="Disordered" evidence="1">
    <location>
        <begin position="190"/>
        <end position="226"/>
    </location>
</feature>
<evidence type="ECO:0000256" key="1">
    <source>
        <dbReference type="SAM" id="MobiDB-lite"/>
    </source>
</evidence>
<feature type="signal peptide" evidence="2">
    <location>
        <begin position="1"/>
        <end position="23"/>
    </location>
</feature>
<name>A0ABR1Y3X7_9PEZI</name>
<keyword evidence="4" id="KW-1185">Reference proteome</keyword>
<feature type="chain" id="PRO_5045438157" evidence="2">
    <location>
        <begin position="24"/>
        <end position="226"/>
    </location>
</feature>
<evidence type="ECO:0000313" key="4">
    <source>
        <dbReference type="Proteomes" id="UP001456524"/>
    </source>
</evidence>
<gene>
    <name evidence="3" type="ORF">IWX90DRAFT_412391</name>
</gene>
<evidence type="ECO:0000313" key="3">
    <source>
        <dbReference type="EMBL" id="KAK8175889.1"/>
    </source>
</evidence>
<dbReference type="EMBL" id="JBBWUH010000002">
    <property type="protein sequence ID" value="KAK8175889.1"/>
    <property type="molecule type" value="Genomic_DNA"/>
</dbReference>
<sequence length="226" mass="24710">MRMITFLIHALFALFAAAHTVHSDDDWGKGMTEKYPDDQQVGNYKNGVFIISSKCSRSCDVDCHDAKILETKAGVGPVLAQRLAEVLVGDCTHSDHSKGCGCRIPNDESCAKVYTCAEVEENSNSKVHAKCRPMPILSPPSYDRPCECPKTCKGNGDFGRTRLESLDLDRVSTVDPKDVVSFRTRLQQTGGIQPGHVDPKAVQLDGTPPMTVDGCHDKDKEKKNCG</sequence>
<dbReference type="Proteomes" id="UP001456524">
    <property type="component" value="Unassembled WGS sequence"/>
</dbReference>